<reference evidence="3" key="1">
    <citation type="journal article" date="2015" name="PLoS Genet.">
        <title>The dynamic genome and transcriptome of the human fungal pathogen Blastomyces and close relative Emmonsia.</title>
        <authorList>
            <person name="Munoz J.F."/>
            <person name="Gauthier G.M."/>
            <person name="Desjardins C.A."/>
            <person name="Gallo J.E."/>
            <person name="Holder J."/>
            <person name="Sullivan T.D."/>
            <person name="Marty A.J."/>
            <person name="Carmen J.C."/>
            <person name="Chen Z."/>
            <person name="Ding L."/>
            <person name="Gujja S."/>
            <person name="Magrini V."/>
            <person name="Misas E."/>
            <person name="Mitreva M."/>
            <person name="Priest M."/>
            <person name="Saif S."/>
            <person name="Whiston E.A."/>
            <person name="Young S."/>
            <person name="Zeng Q."/>
            <person name="Goldman W.E."/>
            <person name="Mardis E.R."/>
            <person name="Taylor J.W."/>
            <person name="McEwen J.G."/>
            <person name="Clay O.K."/>
            <person name="Klein B.S."/>
            <person name="Cuomo C.A."/>
        </authorList>
    </citation>
    <scope>NUCLEOTIDE SEQUENCE [LARGE SCALE GENOMIC DNA]</scope>
    <source>
        <strain evidence="3">UAMH 139</strain>
    </source>
</reference>
<protein>
    <submittedName>
        <fullName evidence="2">Uncharacterized protein</fullName>
    </submittedName>
</protein>
<dbReference type="Proteomes" id="UP000053573">
    <property type="component" value="Unassembled WGS sequence"/>
</dbReference>
<dbReference type="OrthoDB" id="10003767at2759"/>
<feature type="region of interest" description="Disordered" evidence="1">
    <location>
        <begin position="1"/>
        <end position="21"/>
    </location>
</feature>
<accession>A0A0H1B3V5</accession>
<sequence>MEKSERTSQPNSAQSNDTANFPPVLSAINLKCLPTYCAATRKASADFVENQGTPIEPITVESPPLVGSYHALFPIRFYDGLQWVLKILTWGTSEHFNESVSSAL</sequence>
<keyword evidence="3" id="KW-1185">Reference proteome</keyword>
<name>A0A0H1B3V5_9EURO</name>
<evidence type="ECO:0000313" key="2">
    <source>
        <dbReference type="EMBL" id="KLJ05687.1"/>
    </source>
</evidence>
<organism evidence="2 3">
    <name type="scientific">Blastomyces silverae</name>
    <dbReference type="NCBI Taxonomy" id="2060906"/>
    <lineage>
        <taxon>Eukaryota</taxon>
        <taxon>Fungi</taxon>
        <taxon>Dikarya</taxon>
        <taxon>Ascomycota</taxon>
        <taxon>Pezizomycotina</taxon>
        <taxon>Eurotiomycetes</taxon>
        <taxon>Eurotiomycetidae</taxon>
        <taxon>Onygenales</taxon>
        <taxon>Ajellomycetaceae</taxon>
        <taxon>Blastomyces</taxon>
    </lineage>
</organism>
<proteinExistence type="predicted"/>
<evidence type="ECO:0000256" key="1">
    <source>
        <dbReference type="SAM" id="MobiDB-lite"/>
    </source>
</evidence>
<gene>
    <name evidence="2" type="ORF">EMPG_10866</name>
</gene>
<comment type="caution">
    <text evidence="2">The sequence shown here is derived from an EMBL/GenBank/DDBJ whole genome shotgun (WGS) entry which is preliminary data.</text>
</comment>
<dbReference type="AlphaFoldDB" id="A0A0H1B3V5"/>
<feature type="compositionally biased region" description="Polar residues" evidence="1">
    <location>
        <begin position="7"/>
        <end position="19"/>
    </location>
</feature>
<dbReference type="EMBL" id="LDEV01003548">
    <property type="protein sequence ID" value="KLJ05687.1"/>
    <property type="molecule type" value="Genomic_DNA"/>
</dbReference>
<evidence type="ECO:0000313" key="3">
    <source>
        <dbReference type="Proteomes" id="UP000053573"/>
    </source>
</evidence>